<evidence type="ECO:0000313" key="3">
    <source>
        <dbReference type="EMBL" id="WOJ98128.1"/>
    </source>
</evidence>
<organism evidence="3 4">
    <name type="scientific">Congregibacter brevis</name>
    <dbReference type="NCBI Taxonomy" id="3081201"/>
    <lineage>
        <taxon>Bacteria</taxon>
        <taxon>Pseudomonadati</taxon>
        <taxon>Pseudomonadota</taxon>
        <taxon>Gammaproteobacteria</taxon>
        <taxon>Cellvibrionales</taxon>
        <taxon>Halieaceae</taxon>
        <taxon>Congregibacter</taxon>
    </lineage>
</organism>
<feature type="signal peptide" evidence="2">
    <location>
        <begin position="1"/>
        <end position="18"/>
    </location>
</feature>
<feature type="coiled-coil region" evidence="1">
    <location>
        <begin position="357"/>
        <end position="409"/>
    </location>
</feature>
<keyword evidence="2" id="KW-0732">Signal</keyword>
<dbReference type="PANTHER" id="PTHR30203">
    <property type="entry name" value="OUTER MEMBRANE CATION EFFLUX PROTEIN"/>
    <property type="match status" value="1"/>
</dbReference>
<dbReference type="EMBL" id="CP136865">
    <property type="protein sequence ID" value="WOJ98128.1"/>
    <property type="molecule type" value="Genomic_DNA"/>
</dbReference>
<accession>A0ABZ0IF19</accession>
<dbReference type="Gene3D" id="1.20.1600.10">
    <property type="entry name" value="Outer membrane efflux proteins (OEP)"/>
    <property type="match status" value="1"/>
</dbReference>
<evidence type="ECO:0000313" key="4">
    <source>
        <dbReference type="Proteomes" id="UP001626549"/>
    </source>
</evidence>
<dbReference type="Proteomes" id="UP001626549">
    <property type="component" value="Chromosome"/>
</dbReference>
<keyword evidence="1" id="KW-0175">Coiled coil</keyword>
<feature type="chain" id="PRO_5046763113" evidence="2">
    <location>
        <begin position="19"/>
        <end position="478"/>
    </location>
</feature>
<dbReference type="PANTHER" id="PTHR30203:SF24">
    <property type="entry name" value="BLR4935 PROTEIN"/>
    <property type="match status" value="1"/>
</dbReference>
<dbReference type="RefSeq" id="WP_407329333.1">
    <property type="nucleotide sequence ID" value="NZ_CP136865.1"/>
</dbReference>
<evidence type="ECO:0000256" key="2">
    <source>
        <dbReference type="SAM" id="SignalP"/>
    </source>
</evidence>
<dbReference type="SUPFAM" id="SSF56954">
    <property type="entry name" value="Outer membrane efflux proteins (OEP)"/>
    <property type="match status" value="1"/>
</dbReference>
<keyword evidence="4" id="KW-1185">Reference proteome</keyword>
<proteinExistence type="predicted"/>
<reference evidence="3 4" key="1">
    <citation type="submission" date="2023-10" db="EMBL/GenBank/DDBJ databases">
        <title>Two novel species belonging to the OM43/NOR5 clade.</title>
        <authorList>
            <person name="Park M."/>
        </authorList>
    </citation>
    <scope>NUCLEOTIDE SEQUENCE [LARGE SCALE GENOMIC DNA]</scope>
    <source>
        <strain evidence="3 4">IMCC45268</strain>
    </source>
</reference>
<dbReference type="InterPro" id="IPR010131">
    <property type="entry name" value="MdtP/NodT-like"/>
</dbReference>
<sequence>MILRAFLLLALSVAPALRADVPAAEMPLLPEEVLAASEEHFPSILKALAQRQAALGRVTESLGAFDLVFGADGFDRVDGFYDGTAIGGKVIKPLRPLGAQLYGEYSLSNGDFPIYEDEYFTNNGGTAKLGVLFSVFRDRDIDSRRFGQIDAELALVQAELDVLLTKVGVQQRALAAYWRWVAAGQELAVYDNLLRIALERETGLEREVTSGRRAAIFITENRQNITRRQTLMTGARRDFEVAANQLAFYLRDETGQPLTPDVQRLPAEEQFGVLPPVPTIASLDVPALLEQRPELRILQTGAERALQKIALSENELKPRLDLNLELAEGIGSIGEGGASRDGTDAIVGFTFTVPLERRQAKGKITQARAELESLRQDQRRLEDQVEIELRNILLELDTARELMELAKQDVELSETMRRAEVRRFEQGASDFFLVNIREETAADARVRFYTAYQRTRVAQANFDAATVNLSRLGIDEGF</sequence>
<protein>
    <submittedName>
        <fullName evidence="3">TolC family protein</fullName>
    </submittedName>
</protein>
<name>A0ABZ0IF19_9GAMM</name>
<evidence type="ECO:0000256" key="1">
    <source>
        <dbReference type="SAM" id="Coils"/>
    </source>
</evidence>
<gene>
    <name evidence="3" type="ORF">R0137_06010</name>
</gene>